<name>A0ABY3MUH7_9GAMM</name>
<keyword evidence="1" id="KW-0472">Membrane</keyword>
<organism evidence="2 3">
    <name type="scientific">Colwellia echini</name>
    <dbReference type="NCBI Taxonomy" id="1982103"/>
    <lineage>
        <taxon>Bacteria</taxon>
        <taxon>Pseudomonadati</taxon>
        <taxon>Pseudomonadota</taxon>
        <taxon>Gammaproteobacteria</taxon>
        <taxon>Alteromonadales</taxon>
        <taxon>Colwelliaceae</taxon>
        <taxon>Colwellia</taxon>
    </lineage>
</organism>
<dbReference type="Proteomes" id="UP000815846">
    <property type="component" value="Unassembled WGS sequence"/>
</dbReference>
<protein>
    <submittedName>
        <fullName evidence="2">Uncharacterized protein</fullName>
    </submittedName>
</protein>
<dbReference type="EMBL" id="PJAI02000017">
    <property type="protein sequence ID" value="TYK64865.1"/>
    <property type="molecule type" value="Genomic_DNA"/>
</dbReference>
<evidence type="ECO:0000256" key="1">
    <source>
        <dbReference type="SAM" id="Phobius"/>
    </source>
</evidence>
<sequence>MDAIRNKDVLLIWPISLIGLPILAILLISIFGFSGTIYSGKLTYIFSVSGTLVLVIFGLFNVLFSFYTLNTFWSTLKIKERIIYSLVGILANVLSSYVLASLWKTKSINIYSTKGKKKHDHVAFVFYFFILVALLIPIFIANKQFK</sequence>
<evidence type="ECO:0000313" key="2">
    <source>
        <dbReference type="EMBL" id="TYK64865.1"/>
    </source>
</evidence>
<dbReference type="RefSeq" id="WP_101343969.1">
    <property type="nucleotide sequence ID" value="NZ_PJAI02000017.1"/>
</dbReference>
<accession>A0ABY3MUH7</accession>
<feature type="transmembrane region" description="Helical" evidence="1">
    <location>
        <begin position="82"/>
        <end position="103"/>
    </location>
</feature>
<reference evidence="2 3" key="1">
    <citation type="submission" date="2019-08" db="EMBL/GenBank/DDBJ databases">
        <title>Microbe sample from Colwellia echini.</title>
        <authorList>
            <person name="Christiansen L."/>
            <person name="Pathiraja D."/>
            <person name="Schultz-Johansen M."/>
            <person name="Choi I.-G."/>
            <person name="Stougaard P."/>
        </authorList>
    </citation>
    <scope>NUCLEOTIDE SEQUENCE [LARGE SCALE GENOMIC DNA]</scope>
    <source>
        <strain evidence="2 3">A3</strain>
    </source>
</reference>
<keyword evidence="1" id="KW-0812">Transmembrane</keyword>
<keyword evidence="1" id="KW-1133">Transmembrane helix</keyword>
<gene>
    <name evidence="2" type="ORF">CWS31_013705</name>
</gene>
<comment type="caution">
    <text evidence="2">The sequence shown here is derived from an EMBL/GenBank/DDBJ whole genome shotgun (WGS) entry which is preliminary data.</text>
</comment>
<proteinExistence type="predicted"/>
<evidence type="ECO:0000313" key="3">
    <source>
        <dbReference type="Proteomes" id="UP000815846"/>
    </source>
</evidence>
<feature type="transmembrane region" description="Helical" evidence="1">
    <location>
        <begin position="12"/>
        <end position="38"/>
    </location>
</feature>
<keyword evidence="3" id="KW-1185">Reference proteome</keyword>
<feature type="transmembrane region" description="Helical" evidence="1">
    <location>
        <begin position="123"/>
        <end position="141"/>
    </location>
</feature>
<feature type="transmembrane region" description="Helical" evidence="1">
    <location>
        <begin position="44"/>
        <end position="70"/>
    </location>
</feature>